<evidence type="ECO:0000256" key="4">
    <source>
        <dbReference type="ARBA" id="ARBA00022833"/>
    </source>
</evidence>
<keyword evidence="6" id="KW-1185">Reference proteome</keyword>
<comment type="cofactor">
    <cofactor evidence="1">
        <name>Zn(2+)</name>
        <dbReference type="ChEBI" id="CHEBI:29105"/>
    </cofactor>
</comment>
<dbReference type="InterPro" id="IPR013785">
    <property type="entry name" value="Aldolase_TIM"/>
</dbReference>
<dbReference type="PANTHER" id="PTHR37418:SF2">
    <property type="entry name" value="3-KETO-5-AMINOHEXANOATE CLEAVAGE ENZYME"/>
    <property type="match status" value="1"/>
</dbReference>
<dbReference type="InterPro" id="IPR008567">
    <property type="entry name" value="BKACE"/>
</dbReference>
<evidence type="ECO:0000313" key="6">
    <source>
        <dbReference type="Proteomes" id="UP000648908"/>
    </source>
</evidence>
<evidence type="ECO:0000256" key="2">
    <source>
        <dbReference type="ARBA" id="ARBA00022679"/>
    </source>
</evidence>
<dbReference type="RefSeq" id="WP_202689781.1">
    <property type="nucleotide sequence ID" value="NZ_JAESVN010000009.1"/>
</dbReference>
<sequence>MSRLAILPRVMVAPNGARRGKDDHPALPVTIAETVATAAACHAAGAGAIHAHLRDAQGQHWLDSGAYGELIAEMARAVPDMPVQITTEAAGRYDAPAQRALLHRVLQQDRRPEGVSIGLAEMLADGDRAAARALYHDLSGAAVAVQHILYDAGQVTALAQEIAQGTIPGGGLTLLYVLGRYSAGQQSDPAMITPFLTAAADADLAADWAVCAFGRAETSCLAAALAAGGKARVGFENNLHMADGSIAPDNAARVREIAALP</sequence>
<reference evidence="5" key="1">
    <citation type="submission" date="2021-01" db="EMBL/GenBank/DDBJ databases">
        <title>Tabrizicola alba sp. nov. a motile alkaliphilic bacterium isolated from a soda lake.</title>
        <authorList>
            <person name="Szuroczki S."/>
            <person name="Abbaszade G."/>
            <person name="Schumann P."/>
            <person name="Toth E."/>
        </authorList>
    </citation>
    <scope>NUCLEOTIDE SEQUENCE</scope>
    <source>
        <strain evidence="5">DMG-N-6</strain>
    </source>
</reference>
<keyword evidence="2" id="KW-0808">Transferase</keyword>
<evidence type="ECO:0000313" key="5">
    <source>
        <dbReference type="EMBL" id="MBL4918801.1"/>
    </source>
</evidence>
<proteinExistence type="predicted"/>
<dbReference type="Gene3D" id="3.20.20.70">
    <property type="entry name" value="Aldolase class I"/>
    <property type="match status" value="1"/>
</dbReference>
<keyword evidence="4" id="KW-0862">Zinc</keyword>
<dbReference type="Proteomes" id="UP000648908">
    <property type="component" value="Unassembled WGS sequence"/>
</dbReference>
<organism evidence="5 6">
    <name type="scientific">Szabonella alba</name>
    <dbReference type="NCBI Taxonomy" id="2804194"/>
    <lineage>
        <taxon>Bacteria</taxon>
        <taxon>Pseudomonadati</taxon>
        <taxon>Pseudomonadota</taxon>
        <taxon>Alphaproteobacteria</taxon>
        <taxon>Rhodobacterales</taxon>
        <taxon>Paracoccaceae</taxon>
        <taxon>Szabonella</taxon>
    </lineage>
</organism>
<keyword evidence="3" id="KW-0479">Metal-binding</keyword>
<dbReference type="EMBL" id="JAESVN010000009">
    <property type="protein sequence ID" value="MBL4918801.1"/>
    <property type="molecule type" value="Genomic_DNA"/>
</dbReference>
<dbReference type="PANTHER" id="PTHR37418">
    <property type="entry name" value="3-KETO-5-AMINOHEXANOATE CLEAVAGE ENZYME-RELATED"/>
    <property type="match status" value="1"/>
</dbReference>
<dbReference type="AlphaFoldDB" id="A0A8K0VD01"/>
<dbReference type="GO" id="GO:0046872">
    <property type="term" value="F:metal ion binding"/>
    <property type="evidence" value="ECO:0007669"/>
    <property type="project" value="UniProtKB-KW"/>
</dbReference>
<evidence type="ECO:0000256" key="1">
    <source>
        <dbReference type="ARBA" id="ARBA00001947"/>
    </source>
</evidence>
<gene>
    <name evidence="5" type="ORF">JL811_16375</name>
</gene>
<dbReference type="GO" id="GO:0043720">
    <property type="term" value="F:3-keto-5-aminohexanoate cleavage activity"/>
    <property type="evidence" value="ECO:0007669"/>
    <property type="project" value="InterPro"/>
</dbReference>
<protein>
    <submittedName>
        <fullName evidence="5">3-keto-5-aminohexanoate cleavage protein</fullName>
    </submittedName>
</protein>
<dbReference type="Pfam" id="PF05853">
    <property type="entry name" value="BKACE"/>
    <property type="match status" value="1"/>
</dbReference>
<evidence type="ECO:0000256" key="3">
    <source>
        <dbReference type="ARBA" id="ARBA00022723"/>
    </source>
</evidence>
<name>A0A8K0VD01_9RHOB</name>
<accession>A0A8K0VD01</accession>
<comment type="caution">
    <text evidence="5">The sequence shown here is derived from an EMBL/GenBank/DDBJ whole genome shotgun (WGS) entry which is preliminary data.</text>
</comment>